<dbReference type="Gene3D" id="3.40.50.1820">
    <property type="entry name" value="alpha/beta hydrolase"/>
    <property type="match status" value="1"/>
</dbReference>
<evidence type="ECO:0000259" key="1">
    <source>
        <dbReference type="Pfam" id="PF00561"/>
    </source>
</evidence>
<dbReference type="AlphaFoldDB" id="A0A812KK77"/>
<keyword evidence="3" id="KW-1185">Reference proteome</keyword>
<comment type="caution">
    <text evidence="2">The sequence shown here is derived from an EMBL/GenBank/DDBJ whole genome shotgun (WGS) entry which is preliminary data.</text>
</comment>
<organism evidence="2 3">
    <name type="scientific">Symbiodinium pilosum</name>
    <name type="common">Dinoflagellate</name>
    <dbReference type="NCBI Taxonomy" id="2952"/>
    <lineage>
        <taxon>Eukaryota</taxon>
        <taxon>Sar</taxon>
        <taxon>Alveolata</taxon>
        <taxon>Dinophyceae</taxon>
        <taxon>Suessiales</taxon>
        <taxon>Symbiodiniaceae</taxon>
        <taxon>Symbiodinium</taxon>
    </lineage>
</organism>
<proteinExistence type="predicted"/>
<dbReference type="InterPro" id="IPR029058">
    <property type="entry name" value="AB_hydrolase_fold"/>
</dbReference>
<reference evidence="2" key="1">
    <citation type="submission" date="2021-02" db="EMBL/GenBank/DDBJ databases">
        <authorList>
            <person name="Dougan E. K."/>
            <person name="Rhodes N."/>
            <person name="Thang M."/>
            <person name="Chan C."/>
        </authorList>
    </citation>
    <scope>NUCLEOTIDE SEQUENCE</scope>
</reference>
<evidence type="ECO:0000313" key="3">
    <source>
        <dbReference type="Proteomes" id="UP000649617"/>
    </source>
</evidence>
<dbReference type="InterPro" id="IPR000073">
    <property type="entry name" value="AB_hydrolase_1"/>
</dbReference>
<dbReference type="Proteomes" id="UP000649617">
    <property type="component" value="Unassembled WGS sequence"/>
</dbReference>
<protein>
    <recommendedName>
        <fullName evidence="1">AB hydrolase-1 domain-containing protein</fullName>
    </recommendedName>
</protein>
<gene>
    <name evidence="2" type="ORF">SPIL2461_LOCUS3176</name>
</gene>
<dbReference type="EMBL" id="CAJNIZ010003769">
    <property type="protein sequence ID" value="CAE7225691.1"/>
    <property type="molecule type" value="Genomic_DNA"/>
</dbReference>
<name>A0A812KK77_SYMPI</name>
<feature type="domain" description="AB hydrolase-1" evidence="1">
    <location>
        <begin position="92"/>
        <end position="140"/>
    </location>
</feature>
<accession>A0A812KK77</accession>
<dbReference type="SUPFAM" id="SSF53474">
    <property type="entry name" value="alpha/beta-Hydrolases"/>
    <property type="match status" value="1"/>
</dbReference>
<evidence type="ECO:0000313" key="2">
    <source>
        <dbReference type="EMBL" id="CAE7225691.1"/>
    </source>
</evidence>
<sequence length="454" mass="50811">MTAPVRDVKSKRYHLLQTHGDSWVGSFEASASSILWGELFPEKERNFLRQVLQEGSQNFGIKDTFQLEYRIAWNPIAKQQMEARGETLDGKLVILIHGYTGRITDSWGWAKMVKPLWKQGFTVCLLDMPGFGRSSINLRWNAPLASWQHLDAIVLSKFIEGMRFRKPASLVTYRESCQSVLRLFRESPHLVSSQHALIDPIFTLDDVYPLEAPYGAHSKEWIAEKPGKQAIEFDKFLGRSKTFLWTIFTGTSDATCGREALQVVMRCRQHLTMRICLSHVTKEFICESRAGANGASLNAHVLFFCKYMRDRLAAFIAGVEKAPKEIPPWALEVSSTTTSSSLGSKSLPSVDSPAGKAREFNALETVQEVAEVLSRCTTARQESRPGSHASAREAALFCITLREVASFAGWAVQAEDFVGQLPQGKLKKHSGQPSLLPSLCLAVHLHANMARLWN</sequence>
<dbReference type="Pfam" id="PF00561">
    <property type="entry name" value="Abhydrolase_1"/>
    <property type="match status" value="1"/>
</dbReference>
<dbReference type="OrthoDB" id="413465at2759"/>